<feature type="region of interest" description="Disordered" evidence="1">
    <location>
        <begin position="1032"/>
        <end position="1090"/>
    </location>
</feature>
<feature type="compositionally biased region" description="Low complexity" evidence="1">
    <location>
        <begin position="1060"/>
        <end position="1090"/>
    </location>
</feature>
<protein>
    <submittedName>
        <fullName evidence="4">WSN domain-containing protein</fullName>
    </submittedName>
</protein>
<feature type="region of interest" description="Disordered" evidence="1">
    <location>
        <begin position="864"/>
        <end position="1006"/>
    </location>
</feature>
<feature type="compositionally biased region" description="Polar residues" evidence="1">
    <location>
        <begin position="9"/>
        <end position="22"/>
    </location>
</feature>
<reference evidence="5" key="1">
    <citation type="submission" date="2010-08" db="EMBL/GenBank/DDBJ databases">
        <authorList>
            <consortium name="Caenorhabditis japonica Sequencing Consortium"/>
            <person name="Wilson R.K."/>
        </authorList>
    </citation>
    <scope>NUCLEOTIDE SEQUENCE [LARGE SCALE GENOMIC DNA]</scope>
    <source>
        <strain evidence="5">DF5081</strain>
    </source>
</reference>
<feature type="transmembrane region" description="Helical" evidence="2">
    <location>
        <begin position="808"/>
        <end position="831"/>
    </location>
</feature>
<evidence type="ECO:0000313" key="4">
    <source>
        <dbReference type="EnsemblMetazoa" id="CJA14746.1"/>
    </source>
</evidence>
<dbReference type="InterPro" id="IPR003125">
    <property type="entry name" value="WSN"/>
</dbReference>
<evidence type="ECO:0000259" key="3">
    <source>
        <dbReference type="Pfam" id="PF02206"/>
    </source>
</evidence>
<accession>A0A8R1HXG3</accession>
<dbReference type="Proteomes" id="UP000005237">
    <property type="component" value="Unassembled WGS sequence"/>
</dbReference>
<organism evidence="4 5">
    <name type="scientific">Caenorhabditis japonica</name>
    <dbReference type="NCBI Taxonomy" id="281687"/>
    <lineage>
        <taxon>Eukaryota</taxon>
        <taxon>Metazoa</taxon>
        <taxon>Ecdysozoa</taxon>
        <taxon>Nematoda</taxon>
        <taxon>Chromadorea</taxon>
        <taxon>Rhabditida</taxon>
        <taxon>Rhabditina</taxon>
        <taxon>Rhabditomorpha</taxon>
        <taxon>Rhabditoidea</taxon>
        <taxon>Rhabditidae</taxon>
        <taxon>Peloderinae</taxon>
        <taxon>Caenorhabditis</taxon>
    </lineage>
</organism>
<feature type="domain" description="Domain of unknown function WSN" evidence="3">
    <location>
        <begin position="83"/>
        <end position="145"/>
    </location>
</feature>
<dbReference type="EnsemblMetazoa" id="CJA14746.1">
    <property type="protein sequence ID" value="CJA14746.1"/>
    <property type="gene ID" value="WBGene00133950"/>
</dbReference>
<feature type="compositionally biased region" description="Basic and acidic residues" evidence="1">
    <location>
        <begin position="957"/>
        <end position="978"/>
    </location>
</feature>
<feature type="compositionally biased region" description="Polar residues" evidence="1">
    <location>
        <begin position="864"/>
        <end position="875"/>
    </location>
</feature>
<feature type="transmembrane region" description="Helical" evidence="2">
    <location>
        <begin position="51"/>
        <end position="69"/>
    </location>
</feature>
<evidence type="ECO:0000256" key="1">
    <source>
        <dbReference type="SAM" id="MobiDB-lite"/>
    </source>
</evidence>
<evidence type="ECO:0000256" key="2">
    <source>
        <dbReference type="SAM" id="Phobius"/>
    </source>
</evidence>
<keyword evidence="2" id="KW-1133">Transmembrane helix</keyword>
<reference evidence="4" key="2">
    <citation type="submission" date="2022-06" db="UniProtKB">
        <authorList>
            <consortium name="EnsemblMetazoa"/>
        </authorList>
    </citation>
    <scope>IDENTIFICATION</scope>
    <source>
        <strain evidence="4">DF5081</strain>
    </source>
</reference>
<keyword evidence="2" id="KW-0472">Membrane</keyword>
<feature type="compositionally biased region" description="Basic and acidic residues" evidence="1">
    <location>
        <begin position="898"/>
        <end position="909"/>
    </location>
</feature>
<evidence type="ECO:0000313" key="5">
    <source>
        <dbReference type="Proteomes" id="UP000005237"/>
    </source>
</evidence>
<name>A0A8R1HXG3_CAEJA</name>
<keyword evidence="5" id="KW-1185">Reference proteome</keyword>
<sequence>MKRIPGRLLSQTELSLSDSSHSENTCKINKETIDEKVNGSSRAASVSKFKIYAVLGVLAIVLFLLYSWFTKSENNSSKDLNTLNTAEEKTAALVRLMNAIALQNEFNDGSVTMKEVMAEALDVRNSTLLDSIDEEDSRVAVEAVKTVDLITARPAQTINETTEKLSKVLLLGDSTSHSSSISQMFSSLNNFNIDLSSISSSVGRSVQSLKNLSQEINSSNPKFDMAVEHFTFFHSPMLSAHSEHLTTLKKNNISIQNFKTLEDLRSFVVDFEQYQLLTSEIFLNNLKTSLNSLLSSISTIKSWLDAKNKHHAIKMLDDINTVLAPSVFGYDKNLLVGFPKGSKDFATLFENLEEDWIKRVLNGGKSVSELIQVLGPIKMFQSQLSSLEKISIEWDRETYANTTRKSLISLRIINKANPVDVSDSLSKVNGTFANLGSIVDVNSTVLDEFNQLLNSSEPFTSFTTQLAGFLDAPEVAQFSLTELDIFKVDYGKLKKDEDKFYMLKKELNISKYSQNLEFFQNQLDLLVSAKDATTRYFKTIVEFNTTTTFDNIRSLIAIPQRVKSEIAAVENLVNLLNSLCLFSEKERKVIDGISNFLVSVKSKMNGSKLLEESLQLEMKETGFLHRFSGFSSARNLTSQLAYTERALRLFQREDLNQDLQNLATNGEKLVELIESLSANEKQLVGTGWSDISSLNTSLSSLFPVIKSLPSNSTLPESNLTSFGKSLLFLDANKIPEFNFSSMVSAINYLKSSRVGQSEKVLNAEQSLIKLEGLQYASMRQNDTLGTLLRQADNFFTTFFSKTPDEMSLWPIVLAVLGVLAVICALCVWLGFCKKWSQLADKLSTSPTEPTINKDPVVQEVVDNPTDNEVAGQTDNCVDPLPEGNEEKQNTTNPEASGEAEKVVNKKNDETETVESTQSDKLEEKSSLPNANLPKSAKKAKHRKHGEHGKHGKHREQKSRERNDAKIRAYKKKVEDQQKSDTSSSKFKKKGHIYMPLEPSFDPPEPLPKNVILERVWYDPAQNEMYDIGTDVDSIEVEPSLSTGGSTTEEQPIENDRAQGVVNNNSANRNVASSSGTTSKLTSKSSEGPAQ</sequence>
<proteinExistence type="predicted"/>
<feature type="compositionally biased region" description="Polar residues" evidence="1">
    <location>
        <begin position="1039"/>
        <end position="1049"/>
    </location>
</feature>
<feature type="compositionally biased region" description="Basic residues" evidence="1">
    <location>
        <begin position="935"/>
        <end position="956"/>
    </location>
</feature>
<feature type="region of interest" description="Disordered" evidence="1">
    <location>
        <begin position="1"/>
        <end position="22"/>
    </location>
</feature>
<dbReference type="AlphaFoldDB" id="A0A8R1HXG3"/>
<dbReference type="PANTHER" id="PTHR32525">
    <property type="entry name" value="PROTEIN-TYROSINE-PHOSPHATASE"/>
    <property type="match status" value="1"/>
</dbReference>
<dbReference type="Pfam" id="PF02206">
    <property type="entry name" value="WSN"/>
    <property type="match status" value="1"/>
</dbReference>
<keyword evidence="2" id="KW-0812">Transmembrane</keyword>